<dbReference type="SUPFAM" id="SSF53098">
    <property type="entry name" value="Ribonuclease H-like"/>
    <property type="match status" value="1"/>
</dbReference>
<dbReference type="GO" id="GO:0046872">
    <property type="term" value="F:metal ion binding"/>
    <property type="evidence" value="ECO:0007669"/>
    <property type="project" value="UniProtKB-KW"/>
</dbReference>
<dbReference type="STRING" id="286115.A0A507CYS0"/>
<dbReference type="VEuPathDB" id="FungiDB:SeMB42_g04387"/>
<dbReference type="GO" id="GO:0003887">
    <property type="term" value="F:DNA-directed DNA polymerase activity"/>
    <property type="evidence" value="ECO:0007669"/>
    <property type="project" value="UniProtKB-KW"/>
</dbReference>
<dbReference type="InterPro" id="IPR001584">
    <property type="entry name" value="Integrase_cat-core"/>
</dbReference>
<comment type="catalytic activity">
    <reaction evidence="13">
        <text>DNA(n) + a 2'-deoxyribonucleoside 5'-triphosphate = DNA(n+1) + diphosphate</text>
        <dbReference type="Rhea" id="RHEA:22508"/>
        <dbReference type="Rhea" id="RHEA-COMP:17339"/>
        <dbReference type="Rhea" id="RHEA-COMP:17340"/>
        <dbReference type="ChEBI" id="CHEBI:33019"/>
        <dbReference type="ChEBI" id="CHEBI:61560"/>
        <dbReference type="ChEBI" id="CHEBI:173112"/>
        <dbReference type="EC" id="2.7.7.7"/>
    </reaction>
</comment>
<keyword evidence="11" id="KW-0233">DNA recombination</keyword>
<dbReference type="InterPro" id="IPR012337">
    <property type="entry name" value="RNaseH-like_sf"/>
</dbReference>
<dbReference type="PANTHER" id="PTHR42648:SF11">
    <property type="entry name" value="TRANSPOSON TY4-P GAG-POL POLYPROTEIN"/>
    <property type="match status" value="1"/>
</dbReference>
<dbReference type="Proteomes" id="UP000317494">
    <property type="component" value="Unassembled WGS sequence"/>
</dbReference>
<accession>A0A507CYS0</accession>
<keyword evidence="3" id="KW-0540">Nuclease</keyword>
<evidence type="ECO:0000313" key="16">
    <source>
        <dbReference type="EMBL" id="TPX44296.1"/>
    </source>
</evidence>
<dbReference type="GO" id="GO:0003676">
    <property type="term" value="F:nucleic acid binding"/>
    <property type="evidence" value="ECO:0007669"/>
    <property type="project" value="InterPro"/>
</dbReference>
<keyword evidence="8" id="KW-0229">DNA integration</keyword>
<sequence>MSNTYDSIRITIFNPLSGKSFKVWKESIHMLLHSQERLGKHLVNAVVPFAAQGENETAENFEQRQERFNSEKYKAAMLVRQNVVDMVQGQLNVQWTAYDDGYQVYNTQKGNKVLVSQQGEIPITLEHGQPEVGYQAAVTDANLWHARLGHPSVSRLKKVIPSVITSQLQKICEACIKGKMNEDPYQTSTTEHPKTLDLLVADVIGPFRTTSHDGSQNYLVIQDVGSHYGWVLPLKIRKEAPSKLMDLIRMLGKHYPTSVKHVQLDNAPEFTSESINTFFRHQGIQRRSTIPYAHAQNGAIERYNRTIQERARVLLISAQLPPSFWGAALQTAVYLENRLTTRALPESTTPYEMLTGKKPSYENLRIFGCRAICHDPTQHDKQQSKTIDAIFIGYEPSPFETVRGWKFWNIKRRKTFYSRNVAFLEKDNKTTNITEDEVYATEPQNGALTTADTNDTSIIDIRTDQDHTNRDHTSVVEYNYYNLFEPENKSTHQNAPEVHPLRTKAGRPR</sequence>
<evidence type="ECO:0000259" key="15">
    <source>
        <dbReference type="PROSITE" id="PS50994"/>
    </source>
</evidence>
<keyword evidence="10 16" id="KW-0808">Transferase</keyword>
<reference evidence="16 17" key="1">
    <citation type="journal article" date="2019" name="Sci. Rep.">
        <title>Comparative genomics of chytrid fungi reveal insights into the obligate biotrophic and pathogenic lifestyle of Synchytrium endobioticum.</title>
        <authorList>
            <person name="van de Vossenberg B.T.L.H."/>
            <person name="Warris S."/>
            <person name="Nguyen H.D.T."/>
            <person name="van Gent-Pelzer M.P.E."/>
            <person name="Joly D.L."/>
            <person name="van de Geest H.C."/>
            <person name="Bonants P.J.M."/>
            <person name="Smith D.S."/>
            <person name="Levesque C.A."/>
            <person name="van der Lee T.A.J."/>
        </authorList>
    </citation>
    <scope>NUCLEOTIDE SEQUENCE [LARGE SCALE GENOMIC DNA]</scope>
    <source>
        <strain evidence="16 17">MB42</strain>
    </source>
</reference>
<evidence type="ECO:0000256" key="7">
    <source>
        <dbReference type="ARBA" id="ARBA00022842"/>
    </source>
</evidence>
<keyword evidence="4" id="KW-0479">Metal-binding</keyword>
<protein>
    <submittedName>
        <fullName evidence="16">DNA-directed DNA polymerase</fullName>
    </submittedName>
</protein>
<evidence type="ECO:0000256" key="4">
    <source>
        <dbReference type="ARBA" id="ARBA00022723"/>
    </source>
</evidence>
<name>A0A507CYS0_9FUNG</name>
<keyword evidence="5" id="KW-0255">Endonuclease</keyword>
<evidence type="ECO:0000256" key="5">
    <source>
        <dbReference type="ARBA" id="ARBA00022759"/>
    </source>
</evidence>
<dbReference type="AlphaFoldDB" id="A0A507CYS0"/>
<feature type="region of interest" description="Disordered" evidence="14">
    <location>
        <begin position="486"/>
        <end position="509"/>
    </location>
</feature>
<dbReference type="Gene3D" id="3.30.420.10">
    <property type="entry name" value="Ribonuclease H-like superfamily/Ribonuclease H"/>
    <property type="match status" value="1"/>
</dbReference>
<keyword evidence="7" id="KW-0460">Magnesium</keyword>
<evidence type="ECO:0000256" key="12">
    <source>
        <dbReference type="ARBA" id="ARBA00048173"/>
    </source>
</evidence>
<evidence type="ECO:0000256" key="1">
    <source>
        <dbReference type="ARBA" id="ARBA00022578"/>
    </source>
</evidence>
<keyword evidence="9" id="KW-0695">RNA-directed DNA polymerase</keyword>
<evidence type="ECO:0000256" key="2">
    <source>
        <dbReference type="ARBA" id="ARBA00022695"/>
    </source>
</evidence>
<dbReference type="GO" id="GO:0005634">
    <property type="term" value="C:nucleus"/>
    <property type="evidence" value="ECO:0007669"/>
    <property type="project" value="UniProtKB-ARBA"/>
</dbReference>
<keyword evidence="2" id="KW-0548">Nucleotidyltransferase</keyword>
<gene>
    <name evidence="16" type="ORF">SeMB42_g04387</name>
</gene>
<dbReference type="InterPro" id="IPR039537">
    <property type="entry name" value="Retrotran_Ty1/copia-like"/>
</dbReference>
<keyword evidence="6" id="KW-0378">Hydrolase</keyword>
<evidence type="ECO:0000256" key="9">
    <source>
        <dbReference type="ARBA" id="ARBA00022918"/>
    </source>
</evidence>
<evidence type="ECO:0000256" key="6">
    <source>
        <dbReference type="ARBA" id="ARBA00022801"/>
    </source>
</evidence>
<evidence type="ECO:0000256" key="8">
    <source>
        <dbReference type="ARBA" id="ARBA00022908"/>
    </source>
</evidence>
<dbReference type="EMBL" id="QEAN01000175">
    <property type="protein sequence ID" value="TPX44296.1"/>
    <property type="molecule type" value="Genomic_DNA"/>
</dbReference>
<dbReference type="GO" id="GO:0004519">
    <property type="term" value="F:endonuclease activity"/>
    <property type="evidence" value="ECO:0007669"/>
    <property type="project" value="UniProtKB-KW"/>
</dbReference>
<proteinExistence type="predicted"/>
<dbReference type="InterPro" id="IPR025724">
    <property type="entry name" value="GAG-pre-integrase_dom"/>
</dbReference>
<dbReference type="GO" id="GO:0015074">
    <property type="term" value="P:DNA integration"/>
    <property type="evidence" value="ECO:0007669"/>
    <property type="project" value="UniProtKB-KW"/>
</dbReference>
<dbReference type="InterPro" id="IPR057670">
    <property type="entry name" value="SH3_retrovirus"/>
</dbReference>
<evidence type="ECO:0000256" key="14">
    <source>
        <dbReference type="SAM" id="MobiDB-lite"/>
    </source>
</evidence>
<dbReference type="GO" id="GO:0003964">
    <property type="term" value="F:RNA-directed DNA polymerase activity"/>
    <property type="evidence" value="ECO:0007669"/>
    <property type="project" value="UniProtKB-KW"/>
</dbReference>
<keyword evidence="17" id="KW-1185">Reference proteome</keyword>
<evidence type="ECO:0000313" key="17">
    <source>
        <dbReference type="Proteomes" id="UP000317494"/>
    </source>
</evidence>
<dbReference type="PANTHER" id="PTHR42648">
    <property type="entry name" value="TRANSPOSASE, PUTATIVE-RELATED"/>
    <property type="match status" value="1"/>
</dbReference>
<evidence type="ECO:0000256" key="3">
    <source>
        <dbReference type="ARBA" id="ARBA00022722"/>
    </source>
</evidence>
<dbReference type="InterPro" id="IPR036397">
    <property type="entry name" value="RNaseH_sf"/>
</dbReference>
<keyword evidence="1" id="KW-0815">Transposition</keyword>
<dbReference type="GO" id="GO:0032196">
    <property type="term" value="P:transposition"/>
    <property type="evidence" value="ECO:0007669"/>
    <property type="project" value="UniProtKB-KW"/>
</dbReference>
<evidence type="ECO:0000256" key="10">
    <source>
        <dbReference type="ARBA" id="ARBA00022932"/>
    </source>
</evidence>
<organism evidence="16 17">
    <name type="scientific">Synchytrium endobioticum</name>
    <dbReference type="NCBI Taxonomy" id="286115"/>
    <lineage>
        <taxon>Eukaryota</taxon>
        <taxon>Fungi</taxon>
        <taxon>Fungi incertae sedis</taxon>
        <taxon>Chytridiomycota</taxon>
        <taxon>Chytridiomycota incertae sedis</taxon>
        <taxon>Chytridiomycetes</taxon>
        <taxon>Synchytriales</taxon>
        <taxon>Synchytriaceae</taxon>
        <taxon>Synchytrium</taxon>
    </lineage>
</organism>
<feature type="domain" description="Integrase catalytic" evidence="15">
    <location>
        <begin position="189"/>
        <end position="358"/>
    </location>
</feature>
<dbReference type="GO" id="GO:0006310">
    <property type="term" value="P:DNA recombination"/>
    <property type="evidence" value="ECO:0007669"/>
    <property type="project" value="UniProtKB-KW"/>
</dbReference>
<dbReference type="Pfam" id="PF13976">
    <property type="entry name" value="gag_pre-integrs"/>
    <property type="match status" value="1"/>
</dbReference>
<keyword evidence="10 16" id="KW-0239">DNA-directed DNA polymerase</keyword>
<evidence type="ECO:0000256" key="13">
    <source>
        <dbReference type="ARBA" id="ARBA00049244"/>
    </source>
</evidence>
<comment type="caution">
    <text evidence="16">The sequence shown here is derived from an EMBL/GenBank/DDBJ whole genome shotgun (WGS) entry which is preliminary data.</text>
</comment>
<evidence type="ECO:0000256" key="11">
    <source>
        <dbReference type="ARBA" id="ARBA00023172"/>
    </source>
</evidence>
<dbReference type="GO" id="GO:0016787">
    <property type="term" value="F:hydrolase activity"/>
    <property type="evidence" value="ECO:0007669"/>
    <property type="project" value="UniProtKB-KW"/>
</dbReference>
<comment type="catalytic activity">
    <reaction evidence="12">
        <text>DNA(n) + a 2'-deoxyribonucleoside 5'-triphosphate = DNA(n+1) + diphosphate</text>
        <dbReference type="Rhea" id="RHEA:22508"/>
        <dbReference type="Rhea" id="RHEA-COMP:17339"/>
        <dbReference type="Rhea" id="RHEA-COMP:17340"/>
        <dbReference type="ChEBI" id="CHEBI:33019"/>
        <dbReference type="ChEBI" id="CHEBI:61560"/>
        <dbReference type="ChEBI" id="CHEBI:173112"/>
        <dbReference type="EC" id="2.7.7.49"/>
    </reaction>
</comment>
<dbReference type="Pfam" id="PF25597">
    <property type="entry name" value="SH3_retrovirus"/>
    <property type="match status" value="1"/>
</dbReference>
<dbReference type="PROSITE" id="PS50994">
    <property type="entry name" value="INTEGRASE"/>
    <property type="match status" value="1"/>
</dbReference>